<proteinExistence type="predicted"/>
<evidence type="ECO:0000313" key="2">
    <source>
        <dbReference type="Proteomes" id="UP000324748"/>
    </source>
</evidence>
<keyword evidence="2" id="KW-1185">Reference proteome</keyword>
<dbReference type="Proteomes" id="UP000324748">
    <property type="component" value="Unassembled WGS sequence"/>
</dbReference>
<name>A0A5B0QT63_PUCGR</name>
<accession>A0A5B0QT63</accession>
<comment type="caution">
    <text evidence="1">The sequence shown here is derived from an EMBL/GenBank/DDBJ whole genome shotgun (WGS) entry which is preliminary data.</text>
</comment>
<organism evidence="1 2">
    <name type="scientific">Puccinia graminis f. sp. tritici</name>
    <dbReference type="NCBI Taxonomy" id="56615"/>
    <lineage>
        <taxon>Eukaryota</taxon>
        <taxon>Fungi</taxon>
        <taxon>Dikarya</taxon>
        <taxon>Basidiomycota</taxon>
        <taxon>Pucciniomycotina</taxon>
        <taxon>Pucciniomycetes</taxon>
        <taxon>Pucciniales</taxon>
        <taxon>Pucciniaceae</taxon>
        <taxon>Puccinia</taxon>
    </lineage>
</organism>
<gene>
    <name evidence="1" type="ORF">PGT21_010357</name>
</gene>
<dbReference type="EMBL" id="VSWC01000003">
    <property type="protein sequence ID" value="KAA1116350.1"/>
    <property type="molecule type" value="Genomic_DNA"/>
</dbReference>
<reference evidence="1 2" key="1">
    <citation type="submission" date="2019-05" db="EMBL/GenBank/DDBJ databases">
        <title>Emergence of the Ug99 lineage of the wheat stem rust pathogen through somatic hybridization.</title>
        <authorList>
            <person name="Li F."/>
            <person name="Upadhyaya N.M."/>
            <person name="Sperschneider J."/>
            <person name="Matny O."/>
            <person name="Nguyen-Phuc H."/>
            <person name="Mago R."/>
            <person name="Raley C."/>
            <person name="Miller M.E."/>
            <person name="Silverstein K.A.T."/>
            <person name="Henningsen E."/>
            <person name="Hirsch C.D."/>
            <person name="Visser B."/>
            <person name="Pretorius Z.A."/>
            <person name="Steffenson B.J."/>
            <person name="Schwessinger B."/>
            <person name="Dodds P.N."/>
            <person name="Figueroa M."/>
        </authorList>
    </citation>
    <scope>NUCLEOTIDE SEQUENCE [LARGE SCALE GENOMIC DNA]</scope>
    <source>
        <strain evidence="1">21-0</strain>
    </source>
</reference>
<sequence>MTLTLSQSLGMGIEEVQRLSKTVKYLSVEIEDLKAQKLRLRDSFLTDLAQLNQLNSVLKANTRALKRSVKNQ</sequence>
<evidence type="ECO:0000313" key="1">
    <source>
        <dbReference type="EMBL" id="KAA1116350.1"/>
    </source>
</evidence>
<dbReference type="AlphaFoldDB" id="A0A5B0QT63"/>
<protein>
    <submittedName>
        <fullName evidence="1">Uncharacterized protein</fullName>
    </submittedName>
</protein>